<keyword evidence="3" id="KW-1185">Reference proteome</keyword>
<sequence>MKPDKFDEAIRQKLEGIQPSFQEDDWSKFAAYQAAHTSQPFFQRFSARTAWYTAASVAAAMMVFANVYQYRTNKKLDHEVVELKATIAKQKDAPVRVTTRVDTVYITKYIEVKSSKLNTYDSSVPSLNDESPDETIGQEPAVAERLKNVGKIIRQSPNQRISNAFERTPKQVDAVSDVSGEVESDVINKKGIEKEDVIQRGNGVNANANSVRNPVRPARENEAKAGRVNRNQIAARESISSKNSSLVSQQSTSKNNTNTGTYQTSKVLSEESNGIRPESALSESESGAIALLEPRTEIEELAGIPPAEAKVERYAYTKLSNPSNQATSTSAATTAASAAAPPPPPPPSISFKNMKFRMGVGLNISNGSTTYTANTSLLLGKFWSINVGLARAFIIGPQYYTEDNFKEKTKSDFKDWNKKGPIQPPMAPPQAFNISTSATLWQLPVSLTYRWPMNDGFAFLLSGGTNFNLSACQSFSFYTRERNGELTQKRGDFVLKPTLSNDLIAAAGVEKQWRHLVVQAETYIAPYLQKPSYLTENRNLGIRFKVMYQFGKKAI</sequence>
<protein>
    <recommendedName>
        <fullName evidence="4">Outer membrane protein beta-barrel domain-containing protein</fullName>
    </recommendedName>
</protein>
<dbReference type="AlphaFoldDB" id="A0A7W6ENZ2"/>
<feature type="region of interest" description="Disordered" evidence="1">
    <location>
        <begin position="230"/>
        <end position="286"/>
    </location>
</feature>
<feature type="compositionally biased region" description="Polar residues" evidence="1">
    <location>
        <begin position="256"/>
        <end position="272"/>
    </location>
</feature>
<evidence type="ECO:0000256" key="1">
    <source>
        <dbReference type="SAM" id="MobiDB-lite"/>
    </source>
</evidence>
<evidence type="ECO:0000313" key="2">
    <source>
        <dbReference type="EMBL" id="MBB3837044.1"/>
    </source>
</evidence>
<comment type="caution">
    <text evidence="2">The sequence shown here is derived from an EMBL/GenBank/DDBJ whole genome shotgun (WGS) entry which is preliminary data.</text>
</comment>
<feature type="compositionally biased region" description="Low complexity" evidence="1">
    <location>
        <begin position="238"/>
        <end position="255"/>
    </location>
</feature>
<accession>A0A7W6ENZ2</accession>
<gene>
    <name evidence="2" type="ORF">FHS57_001038</name>
</gene>
<proteinExistence type="predicted"/>
<dbReference type="Proteomes" id="UP000541352">
    <property type="component" value="Unassembled WGS sequence"/>
</dbReference>
<name>A0A7W6ENZ2_9BACT</name>
<feature type="region of interest" description="Disordered" evidence="1">
    <location>
        <begin position="320"/>
        <end position="347"/>
    </location>
</feature>
<dbReference type="RefSeq" id="WP_183971817.1">
    <property type="nucleotide sequence ID" value="NZ_JACIBY010000002.1"/>
</dbReference>
<dbReference type="EMBL" id="JACIBY010000002">
    <property type="protein sequence ID" value="MBB3837044.1"/>
    <property type="molecule type" value="Genomic_DNA"/>
</dbReference>
<reference evidence="2 3" key="1">
    <citation type="submission" date="2020-08" db="EMBL/GenBank/DDBJ databases">
        <title>Genomic Encyclopedia of Type Strains, Phase IV (KMG-IV): sequencing the most valuable type-strain genomes for metagenomic binning, comparative biology and taxonomic classification.</title>
        <authorList>
            <person name="Goeker M."/>
        </authorList>
    </citation>
    <scope>NUCLEOTIDE SEQUENCE [LARGE SCALE GENOMIC DNA]</scope>
    <source>
        <strain evidence="2 3">DSM 17976</strain>
    </source>
</reference>
<evidence type="ECO:0000313" key="3">
    <source>
        <dbReference type="Proteomes" id="UP000541352"/>
    </source>
</evidence>
<evidence type="ECO:0008006" key="4">
    <source>
        <dbReference type="Google" id="ProtNLM"/>
    </source>
</evidence>
<organism evidence="2 3">
    <name type="scientific">Runella defluvii</name>
    <dbReference type="NCBI Taxonomy" id="370973"/>
    <lineage>
        <taxon>Bacteria</taxon>
        <taxon>Pseudomonadati</taxon>
        <taxon>Bacteroidota</taxon>
        <taxon>Cytophagia</taxon>
        <taxon>Cytophagales</taxon>
        <taxon>Spirosomataceae</taxon>
        <taxon>Runella</taxon>
    </lineage>
</organism>
<feature type="compositionally biased region" description="Low complexity" evidence="1">
    <location>
        <begin position="326"/>
        <end position="339"/>
    </location>
</feature>